<organism evidence="9">
    <name type="scientific">Mantoniella antarctica</name>
    <dbReference type="NCBI Taxonomy" id="81844"/>
    <lineage>
        <taxon>Eukaryota</taxon>
        <taxon>Viridiplantae</taxon>
        <taxon>Chlorophyta</taxon>
        <taxon>Mamiellophyceae</taxon>
        <taxon>Mamiellales</taxon>
        <taxon>Mamiellaceae</taxon>
        <taxon>Mantoniella</taxon>
    </lineage>
</organism>
<sequence length="799" mass="82296">MSGGGGGGEGDDKENDDEDHHSGAGGQSGGVDDMPEEHVEGGVRRRADDLDAGLVNSYESVNLVRSDLIRSFDARGLRVAHLEAEVAALSESLAATEQAKVRAEAESARGLAAREELERQRATRASDRTVERTEYDTAMQRAVLHSAGLETELKAANAERAAAESASAAAESRAQRAEAAALEASAEGSEATKVATLELAVAEAHATLETLEARLREATLAAGSSAAARAELEQRLESTERALADVEELIGETEAAVLAAETRADAAESAAAAGNGTGTGSESAAARVDELESALRALQAAAAIDAGDIAAARALRSRAASAAAADERAEAALARAARAEAKVTDTAALEVNVERLECQRRGWGDALARVPGASTPADLADRVVSLERELTSAVGAGGESAAAAAAAVAAAGAAQKRAADADAALAGAQASEAAAAAAVARAERRLELVTREKDSVQRILRSYDDEAATKGIGSPPPGPMTVRLAELESSLQSAHERGAALETELTAVAADAAAQRCAAAEYARAAVDAGATAVEAQRAATALSREVSALEARVGRGEYNPATTKIFHLRANPAAMANESAAERELVTVKGECEALRETVSQLLAAQQQQSGGTPVAGLSADPSAAATPANAFAAATPGPSATPVRGGSSGGLGAMTPGPSVVDAELTVMRRRVADLEKREQRYMTVFKQKISTFREACYLIFGFKVDMGEDKATGQPTFTLRSMYAARDDEALIMRVEPDKVGATGASSGGKVELMPTPYTVTPEVKMMVDTFIGRCRSVPGFVANLTMELFNKQTLA</sequence>
<dbReference type="SUPFAM" id="SSF75704">
    <property type="entry name" value="Mitotic arrest deficient-like 1, Mad1"/>
    <property type="match status" value="1"/>
</dbReference>
<dbReference type="GO" id="GO:0005635">
    <property type="term" value="C:nuclear envelope"/>
    <property type="evidence" value="ECO:0007669"/>
    <property type="project" value="TreeGrafter"/>
</dbReference>
<evidence type="ECO:0000256" key="8">
    <source>
        <dbReference type="SAM" id="MobiDB-lite"/>
    </source>
</evidence>
<comment type="similarity">
    <text evidence="2">Belongs to the MAD1 family.</text>
</comment>
<gene>
    <name evidence="9" type="ORF">MANT1106_LOCUS13131</name>
</gene>
<evidence type="ECO:0000256" key="5">
    <source>
        <dbReference type="ARBA" id="ARBA00023242"/>
    </source>
</evidence>
<dbReference type="GO" id="GO:0007094">
    <property type="term" value="P:mitotic spindle assembly checkpoint signaling"/>
    <property type="evidence" value="ECO:0007669"/>
    <property type="project" value="InterPro"/>
</dbReference>
<feature type="coiled-coil region" evidence="7">
    <location>
        <begin position="281"/>
        <end position="342"/>
    </location>
</feature>
<evidence type="ECO:0000256" key="3">
    <source>
        <dbReference type="ARBA" id="ARBA00022618"/>
    </source>
</evidence>
<keyword evidence="5" id="KW-0539">Nucleus</keyword>
<dbReference type="GO" id="GO:0051315">
    <property type="term" value="P:attachment of mitotic spindle microtubules to kinetochore"/>
    <property type="evidence" value="ECO:0007669"/>
    <property type="project" value="TreeGrafter"/>
</dbReference>
<dbReference type="Gene3D" id="3.30.457.60">
    <property type="match status" value="1"/>
</dbReference>
<feature type="coiled-coil region" evidence="7">
    <location>
        <begin position="146"/>
        <end position="256"/>
    </location>
</feature>
<name>A0A7S0XA26_9CHLO</name>
<keyword evidence="3" id="KW-0132">Cell division</keyword>
<comment type="subcellular location">
    <subcellularLocation>
        <location evidence="1">Nucleus</location>
    </subcellularLocation>
</comment>
<dbReference type="GO" id="GO:0000776">
    <property type="term" value="C:kinetochore"/>
    <property type="evidence" value="ECO:0007669"/>
    <property type="project" value="TreeGrafter"/>
</dbReference>
<dbReference type="InterPro" id="IPR008672">
    <property type="entry name" value="Mad1"/>
</dbReference>
<accession>A0A7S0XA26</accession>
<dbReference type="Pfam" id="PF05557">
    <property type="entry name" value="MAD"/>
    <property type="match status" value="1"/>
</dbReference>
<keyword evidence="7" id="KW-0175">Coiled coil</keyword>
<evidence type="ECO:0000256" key="4">
    <source>
        <dbReference type="ARBA" id="ARBA00022776"/>
    </source>
</evidence>
<evidence type="ECO:0000313" key="9">
    <source>
        <dbReference type="EMBL" id="CAD8710445.1"/>
    </source>
</evidence>
<dbReference type="GO" id="GO:0072686">
    <property type="term" value="C:mitotic spindle"/>
    <property type="evidence" value="ECO:0007669"/>
    <property type="project" value="TreeGrafter"/>
</dbReference>
<evidence type="ECO:0000256" key="6">
    <source>
        <dbReference type="ARBA" id="ARBA00023306"/>
    </source>
</evidence>
<dbReference type="GO" id="GO:0051301">
    <property type="term" value="P:cell division"/>
    <property type="evidence" value="ECO:0007669"/>
    <property type="project" value="UniProtKB-KW"/>
</dbReference>
<evidence type="ECO:0000256" key="2">
    <source>
        <dbReference type="ARBA" id="ARBA00008029"/>
    </source>
</evidence>
<feature type="compositionally biased region" description="Low complexity" evidence="8">
    <location>
        <begin position="634"/>
        <end position="644"/>
    </location>
</feature>
<keyword evidence="6" id="KW-0131">Cell cycle</keyword>
<evidence type="ECO:0008006" key="10">
    <source>
        <dbReference type="Google" id="ProtNLM"/>
    </source>
</evidence>
<feature type="region of interest" description="Disordered" evidence="8">
    <location>
        <begin position="1"/>
        <end position="49"/>
    </location>
</feature>
<reference evidence="9" key="1">
    <citation type="submission" date="2021-01" db="EMBL/GenBank/DDBJ databases">
        <authorList>
            <person name="Corre E."/>
            <person name="Pelletier E."/>
            <person name="Niang G."/>
            <person name="Scheremetjew M."/>
            <person name="Finn R."/>
            <person name="Kale V."/>
            <person name="Holt S."/>
            <person name="Cochrane G."/>
            <person name="Meng A."/>
            <person name="Brown T."/>
            <person name="Cohen L."/>
        </authorList>
    </citation>
    <scope>NUCLEOTIDE SEQUENCE</scope>
    <source>
        <strain evidence="9">SL-175</strain>
    </source>
</reference>
<dbReference type="PANTHER" id="PTHR23168">
    <property type="entry name" value="MITOTIC SPINDLE ASSEMBLY CHECKPOINT PROTEIN MAD1 MITOTIC ARREST DEFICIENT-LIKE PROTEIN 1"/>
    <property type="match status" value="1"/>
</dbReference>
<dbReference type="Gene3D" id="6.10.250.90">
    <property type="match status" value="1"/>
</dbReference>
<dbReference type="PANTHER" id="PTHR23168:SF0">
    <property type="entry name" value="MITOTIC SPINDLE ASSEMBLY CHECKPOINT PROTEIN MAD1"/>
    <property type="match status" value="1"/>
</dbReference>
<feature type="region of interest" description="Disordered" evidence="8">
    <location>
        <begin position="113"/>
        <end position="133"/>
    </location>
</feature>
<proteinExistence type="inferred from homology"/>
<feature type="region of interest" description="Disordered" evidence="8">
    <location>
        <begin position="634"/>
        <end position="659"/>
    </location>
</feature>
<dbReference type="AlphaFoldDB" id="A0A7S0XA26"/>
<evidence type="ECO:0000256" key="7">
    <source>
        <dbReference type="SAM" id="Coils"/>
    </source>
</evidence>
<evidence type="ECO:0000256" key="1">
    <source>
        <dbReference type="ARBA" id="ARBA00004123"/>
    </source>
</evidence>
<feature type="compositionally biased region" description="Basic and acidic residues" evidence="8">
    <location>
        <begin position="36"/>
        <end position="49"/>
    </location>
</feature>
<keyword evidence="4" id="KW-0498">Mitosis</keyword>
<dbReference type="EMBL" id="HBFC01021946">
    <property type="protein sequence ID" value="CAD8710445.1"/>
    <property type="molecule type" value="Transcribed_RNA"/>
</dbReference>
<dbReference type="Gene3D" id="1.20.5.170">
    <property type="match status" value="1"/>
</dbReference>
<protein>
    <recommendedName>
        <fullName evidence="10">Spindle assembly checkpoint component MAD1</fullName>
    </recommendedName>
</protein>